<evidence type="ECO:0008006" key="5">
    <source>
        <dbReference type="Google" id="ProtNLM"/>
    </source>
</evidence>
<evidence type="ECO:0000259" key="2">
    <source>
        <dbReference type="Pfam" id="PF24564"/>
    </source>
</evidence>
<dbReference type="SUPFAM" id="SSF52540">
    <property type="entry name" value="P-loop containing nucleoside triphosphate hydrolases"/>
    <property type="match status" value="2"/>
</dbReference>
<feature type="domain" description="DUF7605" evidence="2">
    <location>
        <begin position="527"/>
        <end position="698"/>
    </location>
</feature>
<evidence type="ECO:0000313" key="3">
    <source>
        <dbReference type="EMBL" id="KAF3213733.1"/>
    </source>
</evidence>
<evidence type="ECO:0000259" key="1">
    <source>
        <dbReference type="Pfam" id="PF00350"/>
    </source>
</evidence>
<dbReference type="PANTHER" id="PTHR36681:SF3">
    <property type="entry name" value="NUCLEAR GTPASE, GERMINAL CENTER-ASSOCIATED, TANDEM DUPLICATE 3"/>
    <property type="match status" value="1"/>
</dbReference>
<dbReference type="PANTHER" id="PTHR36681">
    <property type="entry name" value="NUCLEAR GTPASE, GERMINAL CENTER-ASSOCIATED, TANDEM DUPLICATE 3"/>
    <property type="match status" value="1"/>
</dbReference>
<dbReference type="EMBL" id="WIWS01000062">
    <property type="protein sequence ID" value="KAF3213733.1"/>
    <property type="molecule type" value="Genomic_DNA"/>
</dbReference>
<dbReference type="InterPro" id="IPR056024">
    <property type="entry name" value="DUF7605"/>
</dbReference>
<dbReference type="AlphaFoldDB" id="A0A7C8UMV6"/>
<name>A0A7C8UMV6_ORBOL</name>
<dbReference type="Gene3D" id="3.40.50.300">
    <property type="entry name" value="P-loop containing nucleotide triphosphate hydrolases"/>
    <property type="match status" value="2"/>
</dbReference>
<dbReference type="InterPro" id="IPR027417">
    <property type="entry name" value="P-loop_NTPase"/>
</dbReference>
<reference evidence="3 4" key="1">
    <citation type="submission" date="2019-06" db="EMBL/GenBank/DDBJ databases">
        <authorList>
            <person name="Palmer J.M."/>
        </authorList>
    </citation>
    <scope>NUCLEOTIDE SEQUENCE [LARGE SCALE GENOMIC DNA]</scope>
    <source>
        <strain evidence="3 4">TWF106</strain>
    </source>
</reference>
<dbReference type="Pfam" id="PF00350">
    <property type="entry name" value="Dynamin_N"/>
    <property type="match status" value="1"/>
</dbReference>
<protein>
    <recommendedName>
        <fullName evidence="5">G domain-containing protein</fullName>
    </recommendedName>
</protein>
<evidence type="ECO:0000313" key="4">
    <source>
        <dbReference type="Proteomes" id="UP000472727"/>
    </source>
</evidence>
<feature type="domain" description="Dynamin N-terminal" evidence="1">
    <location>
        <begin position="49"/>
        <end position="285"/>
    </location>
</feature>
<dbReference type="InterPro" id="IPR045063">
    <property type="entry name" value="Dynamin_N"/>
</dbReference>
<comment type="caution">
    <text evidence="3">The sequence shown here is derived from an EMBL/GenBank/DDBJ whole genome shotgun (WGS) entry which is preliminary data.</text>
</comment>
<proteinExistence type="predicted"/>
<gene>
    <name evidence="3" type="ORF">TWF106_009392</name>
</gene>
<accession>A0A7C8UMV6</accession>
<sequence length="783" mass="88379">MSDPAGLQSRAPSRSPEALQQDLRRVVKAVIGFSSHSARKFEVRPCSIIAFIGESGVGKSTLLNALVDYENIVPTSGIRACTSCATEFSKRSPGTEAVFNAVIEYATLDESKEEMEILSEDIQDETDVQNIYPIDESDDEFFEPRPTKRVRQSDVSSTDAYKIALSKLVALFPGFQESDIKKRVECDEQELFVTEMHRLISGRGSNNEEAQLWPLIKTVKIYLDSPVLGTGAVLVDLPGLQDNNPARTSVAQKYLQKADKIIVVSRLSRILTNDTATALAQMGYAKQLKLDGRKSITMVATCCDQFDPTDAKKEFGSVGGFSETYNELDKRARKPSRQELQRLNPDERKIRIEAAEVAKNQLKEFCDSFRDQYVPTRVAEEYSKFLGEDTEIKCFLVASKQYQDLNPDSEDSVVQKTQIPQLRDYCRRISMNQSAQLVKNFIHFNVLRSASDVRVLVEDLGSLSEHIRKSICANLETAAFNMKEALDKLDFACDKRISKCRDDIMKEIEVLAERGIPHCQEVLQAFYKSYQSNTFRAVCRRGGVCNNPKQRERDLNRRFLDSMENGILELQRYCWVDIEESLSIFTASVVMLLGGFKSDWAKIIDRECPNPTAEITESRNAFLSSLDAMSFETSKLLMEQTRRVKDIQQEITSSALSTARLKSATKSSYETATRASGKGAYGKMLEAVGKGIKQSKIFVEIKDSIAQILWNLAFVLNVENVTWCFDFQKVLKKSIKQWTAVSQKVGQVEGKEKEKLKFIVDDIEKRKAQLVSDVEELEKETTI</sequence>
<dbReference type="Pfam" id="PF24564">
    <property type="entry name" value="DUF7605"/>
    <property type="match status" value="1"/>
</dbReference>
<dbReference type="Proteomes" id="UP000472727">
    <property type="component" value="Unassembled WGS sequence"/>
</dbReference>
<organism evidence="3 4">
    <name type="scientific">Orbilia oligospora</name>
    <name type="common">Nematode-trapping fungus</name>
    <name type="synonym">Arthrobotrys oligospora</name>
    <dbReference type="NCBI Taxonomy" id="2813651"/>
    <lineage>
        <taxon>Eukaryota</taxon>
        <taxon>Fungi</taxon>
        <taxon>Dikarya</taxon>
        <taxon>Ascomycota</taxon>
        <taxon>Pezizomycotina</taxon>
        <taxon>Orbiliomycetes</taxon>
        <taxon>Orbiliales</taxon>
        <taxon>Orbiliaceae</taxon>
        <taxon>Orbilia</taxon>
    </lineage>
</organism>